<reference evidence="1" key="1">
    <citation type="journal article" date="2014" name="Front. Microbiol.">
        <title>High frequency of phylogenetically diverse reductive dehalogenase-homologous genes in deep subseafloor sedimentary metagenomes.</title>
        <authorList>
            <person name="Kawai M."/>
            <person name="Futagami T."/>
            <person name="Toyoda A."/>
            <person name="Takaki Y."/>
            <person name="Nishi S."/>
            <person name="Hori S."/>
            <person name="Arai W."/>
            <person name="Tsubouchi T."/>
            <person name="Morono Y."/>
            <person name="Uchiyama I."/>
            <person name="Ito T."/>
            <person name="Fujiyama A."/>
            <person name="Inagaki F."/>
            <person name="Takami H."/>
        </authorList>
    </citation>
    <scope>NUCLEOTIDE SEQUENCE</scope>
    <source>
        <strain evidence="1">Expedition CK06-06</strain>
    </source>
</reference>
<sequence>ITKTLVEGHKGTIEVQSKLGKGSIFTVRLPIKEKEED</sequence>
<accession>X0YM43</accession>
<dbReference type="SUPFAM" id="SSF55874">
    <property type="entry name" value="ATPase domain of HSP90 chaperone/DNA topoisomerase II/histidine kinase"/>
    <property type="match status" value="1"/>
</dbReference>
<dbReference type="InterPro" id="IPR036890">
    <property type="entry name" value="HATPase_C_sf"/>
</dbReference>
<evidence type="ECO:0000313" key="1">
    <source>
        <dbReference type="EMBL" id="GAG57140.1"/>
    </source>
</evidence>
<dbReference type="AlphaFoldDB" id="X0YM43"/>
<gene>
    <name evidence="1" type="ORF">S01H4_11708</name>
</gene>
<protein>
    <recommendedName>
        <fullName evidence="2">Histidine kinase/HSP90-like ATPase domain-containing protein</fullName>
    </recommendedName>
</protein>
<comment type="caution">
    <text evidence="1">The sequence shown here is derived from an EMBL/GenBank/DDBJ whole genome shotgun (WGS) entry which is preliminary data.</text>
</comment>
<feature type="non-terminal residue" evidence="1">
    <location>
        <position position="1"/>
    </location>
</feature>
<proteinExistence type="predicted"/>
<dbReference type="EMBL" id="BART01004802">
    <property type="protein sequence ID" value="GAG57140.1"/>
    <property type="molecule type" value="Genomic_DNA"/>
</dbReference>
<name>X0YM43_9ZZZZ</name>
<organism evidence="1">
    <name type="scientific">marine sediment metagenome</name>
    <dbReference type="NCBI Taxonomy" id="412755"/>
    <lineage>
        <taxon>unclassified sequences</taxon>
        <taxon>metagenomes</taxon>
        <taxon>ecological metagenomes</taxon>
    </lineage>
</organism>
<dbReference type="Gene3D" id="3.30.565.10">
    <property type="entry name" value="Histidine kinase-like ATPase, C-terminal domain"/>
    <property type="match status" value="1"/>
</dbReference>
<evidence type="ECO:0008006" key="2">
    <source>
        <dbReference type="Google" id="ProtNLM"/>
    </source>
</evidence>